<name>A0ABW4XQV1_9GAMM</name>
<evidence type="ECO:0000259" key="8">
    <source>
        <dbReference type="Pfam" id="PF00535"/>
    </source>
</evidence>
<reference evidence="10" key="1">
    <citation type="journal article" date="2019" name="Int. J. Syst. Evol. Microbiol.">
        <title>The Global Catalogue of Microorganisms (GCM) 10K type strain sequencing project: providing services to taxonomists for standard genome sequencing and annotation.</title>
        <authorList>
            <consortium name="The Broad Institute Genomics Platform"/>
            <consortium name="The Broad Institute Genome Sequencing Center for Infectious Disease"/>
            <person name="Wu L."/>
            <person name="Ma J."/>
        </authorList>
    </citation>
    <scope>NUCLEOTIDE SEQUENCE [LARGE SCALE GENOMIC DNA]</scope>
    <source>
        <strain evidence="10">CGMCC 1.10992</strain>
    </source>
</reference>
<comment type="caution">
    <text evidence="9">The sequence shown here is derived from an EMBL/GenBank/DDBJ whole genome shotgun (WGS) entry which is preliminary data.</text>
</comment>
<evidence type="ECO:0000313" key="10">
    <source>
        <dbReference type="Proteomes" id="UP001597380"/>
    </source>
</evidence>
<evidence type="ECO:0000256" key="4">
    <source>
        <dbReference type="ARBA" id="ARBA00022692"/>
    </source>
</evidence>
<feature type="domain" description="Glycosyltransferase 2-like" evidence="8">
    <location>
        <begin position="25"/>
        <end position="187"/>
    </location>
</feature>
<evidence type="ECO:0000256" key="1">
    <source>
        <dbReference type="ARBA" id="ARBA00004141"/>
    </source>
</evidence>
<keyword evidence="2 9" id="KW-0328">Glycosyltransferase</keyword>
<evidence type="ECO:0000256" key="6">
    <source>
        <dbReference type="ARBA" id="ARBA00023136"/>
    </source>
</evidence>
<dbReference type="EC" id="2.4.-.-" evidence="9"/>
<dbReference type="PANTHER" id="PTHR48090:SF1">
    <property type="entry name" value="PROPHAGE BACTOPRENOL GLUCOSYL TRANSFERASE HOMOLOG"/>
    <property type="match status" value="1"/>
</dbReference>
<keyword evidence="3 9" id="KW-0808">Transferase</keyword>
<protein>
    <submittedName>
        <fullName evidence="9">Glycosyltransferase family 2 protein</fullName>
        <ecNumber evidence="9">2.4.-.-</ecNumber>
    </submittedName>
</protein>
<keyword evidence="4 7" id="KW-0812">Transmembrane</keyword>
<comment type="subcellular location">
    <subcellularLocation>
        <location evidence="1">Membrane</location>
        <topology evidence="1">Multi-pass membrane protein</topology>
    </subcellularLocation>
</comment>
<organism evidence="9 10">
    <name type="scientific">Corallincola platygyrae</name>
    <dbReference type="NCBI Taxonomy" id="1193278"/>
    <lineage>
        <taxon>Bacteria</taxon>
        <taxon>Pseudomonadati</taxon>
        <taxon>Pseudomonadota</taxon>
        <taxon>Gammaproteobacteria</taxon>
        <taxon>Alteromonadales</taxon>
        <taxon>Psychromonadaceae</taxon>
        <taxon>Corallincola</taxon>
    </lineage>
</organism>
<proteinExistence type="predicted"/>
<dbReference type="EMBL" id="JBHUHT010000013">
    <property type="protein sequence ID" value="MFD2096833.1"/>
    <property type="molecule type" value="Genomic_DNA"/>
</dbReference>
<dbReference type="SUPFAM" id="SSF53448">
    <property type="entry name" value="Nucleotide-diphospho-sugar transferases"/>
    <property type="match status" value="1"/>
</dbReference>
<dbReference type="Proteomes" id="UP001597380">
    <property type="component" value="Unassembled WGS sequence"/>
</dbReference>
<sequence length="338" mass="37627">MSSVAMLLEPREKTRPLVDETPLISVVIPIFNEQASIATCHLRVCSALDQLEQHCEIVYVDDGSSDASWALLQQLTSLRHQTVRLKLSRNFGKEAAMSAGIKQTKGKGVIILDADLQDPPELIPEMVEAWQTGVDVVEMQRRKRAGETWLKRSTAAAFYKIMGRLSEMPVPENVGDFRLLDRRVVDQINQLPERTRYMKGLFAWPGFNRTTLKYDRDPRLAGETKWNYTKLIDLAIEGITSFSTRPLRLATFAGLISLTTALVSALFLAYQGATTGLSGLSGHLNLTIVLLLGGIQLLAVGLLGEYVGRLFIEAKQRPLYIVMEETTSAAVNENQEVH</sequence>
<feature type="transmembrane region" description="Helical" evidence="7">
    <location>
        <begin position="249"/>
        <end position="270"/>
    </location>
</feature>
<evidence type="ECO:0000256" key="2">
    <source>
        <dbReference type="ARBA" id="ARBA00022676"/>
    </source>
</evidence>
<accession>A0ABW4XQV1</accession>
<dbReference type="InterPro" id="IPR029044">
    <property type="entry name" value="Nucleotide-diphossugar_trans"/>
</dbReference>
<gene>
    <name evidence="9" type="ORF">ACFSJ3_12620</name>
</gene>
<keyword evidence="5 7" id="KW-1133">Transmembrane helix</keyword>
<feature type="transmembrane region" description="Helical" evidence="7">
    <location>
        <begin position="282"/>
        <end position="307"/>
    </location>
</feature>
<evidence type="ECO:0000256" key="5">
    <source>
        <dbReference type="ARBA" id="ARBA00022989"/>
    </source>
</evidence>
<evidence type="ECO:0000313" key="9">
    <source>
        <dbReference type="EMBL" id="MFD2096833.1"/>
    </source>
</evidence>
<dbReference type="RefSeq" id="WP_345339535.1">
    <property type="nucleotide sequence ID" value="NZ_BAABLI010000009.1"/>
</dbReference>
<dbReference type="Pfam" id="PF00535">
    <property type="entry name" value="Glycos_transf_2"/>
    <property type="match status" value="1"/>
</dbReference>
<dbReference type="PANTHER" id="PTHR48090">
    <property type="entry name" value="UNDECAPRENYL-PHOSPHATE 4-DEOXY-4-FORMAMIDO-L-ARABINOSE TRANSFERASE-RELATED"/>
    <property type="match status" value="1"/>
</dbReference>
<keyword evidence="6 7" id="KW-0472">Membrane</keyword>
<evidence type="ECO:0000256" key="7">
    <source>
        <dbReference type="SAM" id="Phobius"/>
    </source>
</evidence>
<dbReference type="Gene3D" id="3.90.550.10">
    <property type="entry name" value="Spore Coat Polysaccharide Biosynthesis Protein SpsA, Chain A"/>
    <property type="match status" value="1"/>
</dbReference>
<evidence type="ECO:0000256" key="3">
    <source>
        <dbReference type="ARBA" id="ARBA00022679"/>
    </source>
</evidence>
<keyword evidence="10" id="KW-1185">Reference proteome</keyword>
<dbReference type="InterPro" id="IPR050256">
    <property type="entry name" value="Glycosyltransferase_2"/>
</dbReference>
<dbReference type="InterPro" id="IPR001173">
    <property type="entry name" value="Glyco_trans_2-like"/>
</dbReference>
<dbReference type="GO" id="GO:0016757">
    <property type="term" value="F:glycosyltransferase activity"/>
    <property type="evidence" value="ECO:0007669"/>
    <property type="project" value="UniProtKB-KW"/>
</dbReference>
<dbReference type="CDD" id="cd04187">
    <property type="entry name" value="DPM1_like_bac"/>
    <property type="match status" value="1"/>
</dbReference>